<keyword evidence="2" id="KW-0233">DNA recombination</keyword>
<dbReference type="CDD" id="cd00338">
    <property type="entry name" value="Ser_Recombinase"/>
    <property type="match status" value="1"/>
</dbReference>
<dbReference type="Proteomes" id="UP001161422">
    <property type="component" value="Unassembled WGS sequence"/>
</dbReference>
<reference evidence="4" key="2">
    <citation type="submission" date="2023-01" db="EMBL/GenBank/DDBJ databases">
        <title>Draft genome sequence of Paraferrimonas sedimenticola strain NBRC 101628.</title>
        <authorList>
            <person name="Sun Q."/>
            <person name="Mori K."/>
        </authorList>
    </citation>
    <scope>NUCLEOTIDE SEQUENCE</scope>
    <source>
        <strain evidence="4">NBRC 101628</strain>
    </source>
</reference>
<dbReference type="Gene3D" id="3.90.1750.20">
    <property type="entry name" value="Putative Large Serine Recombinase, Chain B, Domain 2"/>
    <property type="match status" value="1"/>
</dbReference>
<dbReference type="SMART" id="SM00857">
    <property type="entry name" value="Resolvase"/>
    <property type="match status" value="1"/>
</dbReference>
<protein>
    <recommendedName>
        <fullName evidence="3">Recombinase domain-containing protein</fullName>
    </recommendedName>
</protein>
<evidence type="ECO:0000256" key="2">
    <source>
        <dbReference type="ARBA" id="ARBA00023172"/>
    </source>
</evidence>
<dbReference type="Pfam" id="PF00239">
    <property type="entry name" value="Resolvase"/>
    <property type="match status" value="1"/>
</dbReference>
<dbReference type="PANTHER" id="PTHR30461">
    <property type="entry name" value="DNA-INVERTASE FROM LAMBDOID PROPHAGE"/>
    <property type="match status" value="1"/>
</dbReference>
<dbReference type="Pfam" id="PF13408">
    <property type="entry name" value="Zn_ribbon_recom"/>
    <property type="match status" value="1"/>
</dbReference>
<dbReference type="InterPro" id="IPR006119">
    <property type="entry name" value="Resolv_N"/>
</dbReference>
<keyword evidence="5" id="KW-1185">Reference proteome</keyword>
<feature type="domain" description="Recombinase" evidence="3">
    <location>
        <begin position="183"/>
        <end position="298"/>
    </location>
</feature>
<evidence type="ECO:0000256" key="1">
    <source>
        <dbReference type="ARBA" id="ARBA00023125"/>
    </source>
</evidence>
<name>A0AA37RRX2_9GAMM</name>
<reference evidence="4" key="1">
    <citation type="journal article" date="2014" name="Int. J. Syst. Evol. Microbiol.">
        <title>Complete genome sequence of Corynebacterium casei LMG S-19264T (=DSM 44701T), isolated from a smear-ripened cheese.</title>
        <authorList>
            <consortium name="US DOE Joint Genome Institute (JGI-PGF)"/>
            <person name="Walter F."/>
            <person name="Albersmeier A."/>
            <person name="Kalinowski J."/>
            <person name="Ruckert C."/>
        </authorList>
    </citation>
    <scope>NUCLEOTIDE SEQUENCE</scope>
    <source>
        <strain evidence="4">NBRC 101628</strain>
    </source>
</reference>
<organism evidence="4 5">
    <name type="scientific">Paraferrimonas sedimenticola</name>
    <dbReference type="NCBI Taxonomy" id="375674"/>
    <lineage>
        <taxon>Bacteria</taxon>
        <taxon>Pseudomonadati</taxon>
        <taxon>Pseudomonadota</taxon>
        <taxon>Gammaproteobacteria</taxon>
        <taxon>Alteromonadales</taxon>
        <taxon>Ferrimonadaceae</taxon>
        <taxon>Paraferrimonas</taxon>
    </lineage>
</organism>
<dbReference type="GO" id="GO:0003677">
    <property type="term" value="F:DNA binding"/>
    <property type="evidence" value="ECO:0007669"/>
    <property type="project" value="UniProtKB-KW"/>
</dbReference>
<sequence>MMKTPKVYSYSRISSAKQAGGTGIDQQTDREALEKVSIEYGLPIADESFSDVSSGYHAKHLDGDFGRVLGLIESGGIAPESILVVSNLDRLSRQTVNEAMAQLLRIINAGVRVYTSIDGKLYSKDDANLTATLIVSLIYMERANEESQVKAKRTLGNALSIIKEGARDADGYHKAVRSIGRAPWYLDVTSGFVRPHKYYFPIAQEIVGLVLQNQSIKAICRYLNSKYEAPKINSNRKFVDQGWSDTTIRRFHLSKLLTGEQTFTIEGAEYVISDYAPAVCSESEFYQMAAIRSKNARKSGNKRTTEFDGLLNGIGVLTCGWCGGSMTKVLDRHQKVRYRCANAFNKADYCKGFSVKAELVEDAVIRVCADKVWTAKDSGTDATGAIQAA</sequence>
<evidence type="ECO:0000313" key="5">
    <source>
        <dbReference type="Proteomes" id="UP001161422"/>
    </source>
</evidence>
<dbReference type="InterPro" id="IPR036162">
    <property type="entry name" value="Resolvase-like_N_sf"/>
</dbReference>
<keyword evidence="1" id="KW-0238">DNA-binding</keyword>
<dbReference type="Pfam" id="PF07508">
    <property type="entry name" value="Recombinase"/>
    <property type="match status" value="1"/>
</dbReference>
<dbReference type="AlphaFoldDB" id="A0AA37RRX2"/>
<dbReference type="InterPro" id="IPR038109">
    <property type="entry name" value="DNA_bind_recomb_sf"/>
</dbReference>
<dbReference type="InterPro" id="IPR025827">
    <property type="entry name" value="Zn_ribbon_recom_dom"/>
</dbReference>
<dbReference type="EMBL" id="BSNC01000001">
    <property type="protein sequence ID" value="GLP95228.1"/>
    <property type="molecule type" value="Genomic_DNA"/>
</dbReference>
<dbReference type="InterPro" id="IPR011109">
    <property type="entry name" value="DNA_bind_recombinase_dom"/>
</dbReference>
<dbReference type="Gene3D" id="3.40.50.1390">
    <property type="entry name" value="Resolvase, N-terminal catalytic domain"/>
    <property type="match status" value="1"/>
</dbReference>
<gene>
    <name evidence="4" type="ORF">GCM10007895_05340</name>
</gene>
<dbReference type="SUPFAM" id="SSF53041">
    <property type="entry name" value="Resolvase-like"/>
    <property type="match status" value="1"/>
</dbReference>
<dbReference type="PANTHER" id="PTHR30461:SF2">
    <property type="entry name" value="SERINE RECOMBINASE PINE-RELATED"/>
    <property type="match status" value="1"/>
</dbReference>
<dbReference type="GO" id="GO:0000150">
    <property type="term" value="F:DNA strand exchange activity"/>
    <property type="evidence" value="ECO:0007669"/>
    <property type="project" value="InterPro"/>
</dbReference>
<dbReference type="InterPro" id="IPR050639">
    <property type="entry name" value="SSR_resolvase"/>
</dbReference>
<dbReference type="RefSeq" id="WP_095505761.1">
    <property type="nucleotide sequence ID" value="NZ_BSNC01000001.1"/>
</dbReference>
<evidence type="ECO:0000259" key="3">
    <source>
        <dbReference type="PROSITE" id="PS51737"/>
    </source>
</evidence>
<proteinExistence type="predicted"/>
<evidence type="ECO:0000313" key="4">
    <source>
        <dbReference type="EMBL" id="GLP95228.1"/>
    </source>
</evidence>
<dbReference type="PROSITE" id="PS51737">
    <property type="entry name" value="RECOMBINASE_DNA_BIND"/>
    <property type="match status" value="1"/>
</dbReference>
<accession>A0AA37RRX2</accession>
<comment type="caution">
    <text evidence="4">The sequence shown here is derived from an EMBL/GenBank/DDBJ whole genome shotgun (WGS) entry which is preliminary data.</text>
</comment>